<dbReference type="AlphaFoldDB" id="A0A4Y2S8Z5"/>
<protein>
    <submittedName>
        <fullName evidence="1">Uncharacterized protein</fullName>
    </submittedName>
</protein>
<comment type="caution">
    <text evidence="1">The sequence shown here is derived from an EMBL/GenBank/DDBJ whole genome shotgun (WGS) entry which is preliminary data.</text>
</comment>
<keyword evidence="2" id="KW-1185">Reference proteome</keyword>
<evidence type="ECO:0000313" key="2">
    <source>
        <dbReference type="Proteomes" id="UP000499080"/>
    </source>
</evidence>
<reference evidence="1 2" key="1">
    <citation type="journal article" date="2019" name="Sci. Rep.">
        <title>Orb-weaving spider Araneus ventricosus genome elucidates the spidroin gene catalogue.</title>
        <authorList>
            <person name="Kono N."/>
            <person name="Nakamura H."/>
            <person name="Ohtoshi R."/>
            <person name="Moran D.A.P."/>
            <person name="Shinohara A."/>
            <person name="Yoshida Y."/>
            <person name="Fujiwara M."/>
            <person name="Mori M."/>
            <person name="Tomita M."/>
            <person name="Arakawa K."/>
        </authorList>
    </citation>
    <scope>NUCLEOTIDE SEQUENCE [LARGE SCALE GENOMIC DNA]</scope>
</reference>
<dbReference type="Proteomes" id="UP000499080">
    <property type="component" value="Unassembled WGS sequence"/>
</dbReference>
<sequence length="86" mass="9553">MFVPASLPNSCTDVDETWFAGSSLADLKYCRDLNSESTLATLMFFTTVKAAYTVFTVSRLMMVSKALEAAVYDQRVLDSADITVYF</sequence>
<dbReference type="EMBL" id="BGPR01020338">
    <property type="protein sequence ID" value="GBN84401.1"/>
    <property type="molecule type" value="Genomic_DNA"/>
</dbReference>
<proteinExistence type="predicted"/>
<organism evidence="1 2">
    <name type="scientific">Araneus ventricosus</name>
    <name type="common">Orbweaver spider</name>
    <name type="synonym">Epeira ventricosa</name>
    <dbReference type="NCBI Taxonomy" id="182803"/>
    <lineage>
        <taxon>Eukaryota</taxon>
        <taxon>Metazoa</taxon>
        <taxon>Ecdysozoa</taxon>
        <taxon>Arthropoda</taxon>
        <taxon>Chelicerata</taxon>
        <taxon>Arachnida</taxon>
        <taxon>Araneae</taxon>
        <taxon>Araneomorphae</taxon>
        <taxon>Entelegynae</taxon>
        <taxon>Araneoidea</taxon>
        <taxon>Araneidae</taxon>
        <taxon>Araneus</taxon>
    </lineage>
</organism>
<evidence type="ECO:0000313" key="1">
    <source>
        <dbReference type="EMBL" id="GBN84401.1"/>
    </source>
</evidence>
<accession>A0A4Y2S8Z5</accession>
<name>A0A4Y2S8Z5_ARAVE</name>
<gene>
    <name evidence="1" type="ORF">AVEN_180565_1</name>
</gene>